<keyword evidence="2 13" id="KW-0813">Transport</keyword>
<evidence type="ECO:0000256" key="10">
    <source>
        <dbReference type="ARBA" id="ARBA00025198"/>
    </source>
</evidence>
<keyword evidence="13" id="KW-1003">Cell membrane</keyword>
<proteinExistence type="inferred from homology"/>
<dbReference type="Pfam" id="PF00430">
    <property type="entry name" value="ATP-synt_B"/>
    <property type="match status" value="1"/>
</dbReference>
<keyword evidence="9 13" id="KW-0066">ATP synthesis</keyword>
<evidence type="ECO:0000256" key="11">
    <source>
        <dbReference type="ARBA" id="ARBA00025614"/>
    </source>
</evidence>
<dbReference type="GO" id="GO:0005886">
    <property type="term" value="C:plasma membrane"/>
    <property type="evidence" value="ECO:0007669"/>
    <property type="project" value="UniProtKB-SubCell"/>
</dbReference>
<keyword evidence="4 13" id="KW-0812">Transmembrane</keyword>
<keyword evidence="7 13" id="KW-0406">Ion transport</keyword>
<comment type="similarity">
    <text evidence="1 13 14">Belongs to the ATPase B chain family.</text>
</comment>
<evidence type="ECO:0000256" key="4">
    <source>
        <dbReference type="ARBA" id="ARBA00022692"/>
    </source>
</evidence>
<dbReference type="InterPro" id="IPR002146">
    <property type="entry name" value="ATP_synth_b/b'su_bac/chlpt"/>
</dbReference>
<evidence type="ECO:0000256" key="3">
    <source>
        <dbReference type="ARBA" id="ARBA00022547"/>
    </source>
</evidence>
<dbReference type="RefSeq" id="WP_152579111.1">
    <property type="nucleotide sequence ID" value="NZ_JAATJI010000001.1"/>
</dbReference>
<comment type="caution">
    <text evidence="15">The sequence shown here is derived from an EMBL/GenBank/DDBJ whole genome shotgun (WGS) entry which is preliminary data.</text>
</comment>
<keyword evidence="5 13" id="KW-0375">Hydrogen ion transport</keyword>
<evidence type="ECO:0000256" key="12">
    <source>
        <dbReference type="ARBA" id="ARBA00037847"/>
    </source>
</evidence>
<evidence type="ECO:0000313" key="15">
    <source>
        <dbReference type="EMBL" id="MQT18635.1"/>
    </source>
</evidence>
<dbReference type="Proteomes" id="UP000481327">
    <property type="component" value="Unassembled WGS sequence"/>
</dbReference>
<dbReference type="AlphaFoldDB" id="A0A7C9GQU5"/>
<protein>
    <recommendedName>
        <fullName evidence="13">ATP synthase subunit b</fullName>
    </recommendedName>
    <alternativeName>
        <fullName evidence="13">ATP synthase F(0) sector subunit b</fullName>
    </alternativeName>
    <alternativeName>
        <fullName evidence="13">ATPase subunit I</fullName>
    </alternativeName>
    <alternativeName>
        <fullName evidence="13">F-type ATPase subunit b</fullName>
        <shortName evidence="13">F-ATPase subunit b</shortName>
    </alternativeName>
</protein>
<dbReference type="PANTHER" id="PTHR33445">
    <property type="entry name" value="ATP SYNTHASE SUBUNIT B', CHLOROPLASTIC"/>
    <property type="match status" value="1"/>
</dbReference>
<comment type="subunit">
    <text evidence="13">F-type ATPases have 2 components, F(1) - the catalytic core - and F(0) - the membrane proton channel. F(1) has five subunits: alpha(3), beta(3), gamma(1), delta(1), epsilon(1). F(0) has three main subunits: a(1), b(2) and c(10-14). The alpha and beta chains form an alternating ring which encloses part of the gamma chain. F(1) is attached to F(0) by a central stalk formed by the gamma and epsilon chains, while a peripheral stalk is formed by the delta and b chains.</text>
</comment>
<evidence type="ECO:0000256" key="14">
    <source>
        <dbReference type="RuleBase" id="RU003848"/>
    </source>
</evidence>
<evidence type="ECO:0000313" key="16">
    <source>
        <dbReference type="Proteomes" id="UP000481327"/>
    </source>
</evidence>
<comment type="function">
    <text evidence="11">Component of the F(0) channel, it forms part of the peripheral stalk, linking F(1) to F(0). The b'-subunit is a diverged and duplicated form of b found in plants and photosynthetic bacteria.</text>
</comment>
<evidence type="ECO:0000256" key="13">
    <source>
        <dbReference type="HAMAP-Rule" id="MF_01398"/>
    </source>
</evidence>
<dbReference type="GO" id="GO:0046961">
    <property type="term" value="F:proton-transporting ATPase activity, rotational mechanism"/>
    <property type="evidence" value="ECO:0007669"/>
    <property type="project" value="TreeGrafter"/>
</dbReference>
<dbReference type="EMBL" id="WIOL01000009">
    <property type="protein sequence ID" value="MQT18635.1"/>
    <property type="molecule type" value="Genomic_DNA"/>
</dbReference>
<dbReference type="InterPro" id="IPR050059">
    <property type="entry name" value="ATP_synthase_B_chain"/>
</dbReference>
<dbReference type="GO" id="GO:0012505">
    <property type="term" value="C:endomembrane system"/>
    <property type="evidence" value="ECO:0007669"/>
    <property type="project" value="UniProtKB-SubCell"/>
</dbReference>
<reference evidence="15 16" key="1">
    <citation type="submission" date="2019-09" db="EMBL/GenBank/DDBJ databases">
        <title>Polymorphobacter sp. isolated from a lake in China.</title>
        <authorList>
            <person name="Liu Z."/>
        </authorList>
    </citation>
    <scope>NUCLEOTIDE SEQUENCE [LARGE SCALE GENOMIC DNA]</scope>
    <source>
        <strain evidence="15 16">D40P</strain>
    </source>
</reference>
<evidence type="ECO:0000256" key="2">
    <source>
        <dbReference type="ARBA" id="ARBA00022448"/>
    </source>
</evidence>
<accession>A0A7C9GQU5</accession>
<feature type="transmembrane region" description="Helical" evidence="13">
    <location>
        <begin position="12"/>
        <end position="32"/>
    </location>
</feature>
<name>A0A7C9GQU5_9SPHN</name>
<gene>
    <name evidence="13" type="primary">atpF</name>
    <name evidence="15" type="ORF">F3168_15385</name>
</gene>
<evidence type="ECO:0000256" key="5">
    <source>
        <dbReference type="ARBA" id="ARBA00022781"/>
    </source>
</evidence>
<comment type="function">
    <text evidence="10 13">F(1)F(0) ATP synthase produces ATP from ADP in the presence of a proton or sodium gradient. F-type ATPases consist of two structural domains, F(1) containing the extramembraneous catalytic core and F(0) containing the membrane proton channel, linked together by a central stalk and a peripheral stalk. During catalysis, ATP synthesis in the catalytic domain of F(1) is coupled via a rotary mechanism of the central stalk subunits to proton translocation.</text>
</comment>
<dbReference type="GO" id="GO:0046933">
    <property type="term" value="F:proton-transporting ATP synthase activity, rotational mechanism"/>
    <property type="evidence" value="ECO:0007669"/>
    <property type="project" value="UniProtKB-UniRule"/>
</dbReference>
<dbReference type="PANTHER" id="PTHR33445:SF1">
    <property type="entry name" value="ATP SYNTHASE SUBUNIT B"/>
    <property type="match status" value="1"/>
</dbReference>
<keyword evidence="8 13" id="KW-0472">Membrane</keyword>
<dbReference type="GO" id="GO:0045259">
    <property type="term" value="C:proton-transporting ATP synthase complex"/>
    <property type="evidence" value="ECO:0007669"/>
    <property type="project" value="UniProtKB-KW"/>
</dbReference>
<dbReference type="HAMAP" id="MF_01398">
    <property type="entry name" value="ATP_synth_b_bprime"/>
    <property type="match status" value="1"/>
</dbReference>
<evidence type="ECO:0000256" key="7">
    <source>
        <dbReference type="ARBA" id="ARBA00023065"/>
    </source>
</evidence>
<evidence type="ECO:0000256" key="6">
    <source>
        <dbReference type="ARBA" id="ARBA00022989"/>
    </source>
</evidence>
<evidence type="ECO:0000256" key="9">
    <source>
        <dbReference type="ARBA" id="ARBA00023310"/>
    </source>
</evidence>
<evidence type="ECO:0000256" key="8">
    <source>
        <dbReference type="ARBA" id="ARBA00023136"/>
    </source>
</evidence>
<evidence type="ECO:0000256" key="1">
    <source>
        <dbReference type="ARBA" id="ARBA00005513"/>
    </source>
</evidence>
<sequence length="159" mass="16469">MPQFDPTTWLPQLAWLAAIFAVLYFAVIRPTLPKVGRVIDERETRVAGDLDAAEAAKAEADAIRTRYDTGMAAARDAAQARVAAAQADAAGAAEARLKDLAAVLDGKATDAAARLAGARDAARATLAATTTELTAEAVTRLTGLSVPPAEIEAVLSAQK</sequence>
<dbReference type="OrthoDB" id="9805716at2"/>
<keyword evidence="3 13" id="KW-0138">CF(0)</keyword>
<comment type="subcellular location">
    <subcellularLocation>
        <location evidence="13">Cell membrane</location>
        <topology evidence="13">Single-pass membrane protein</topology>
    </subcellularLocation>
    <subcellularLocation>
        <location evidence="12">Endomembrane system</location>
        <topology evidence="12">Single-pass membrane protein</topology>
    </subcellularLocation>
</comment>
<keyword evidence="6 13" id="KW-1133">Transmembrane helix</keyword>
<organism evidence="15 16">
    <name type="scientific">Sandarakinorhabdus fusca</name>
    <dbReference type="NCBI Taxonomy" id="1439888"/>
    <lineage>
        <taxon>Bacteria</taxon>
        <taxon>Pseudomonadati</taxon>
        <taxon>Pseudomonadota</taxon>
        <taxon>Alphaproteobacteria</taxon>
        <taxon>Sphingomonadales</taxon>
        <taxon>Sphingosinicellaceae</taxon>
        <taxon>Sandarakinorhabdus</taxon>
    </lineage>
</organism>
<keyword evidence="16" id="KW-1185">Reference proteome</keyword>